<name>A0A327SZ18_9SPHI</name>
<dbReference type="InterPro" id="IPR003594">
    <property type="entry name" value="HATPase_dom"/>
</dbReference>
<dbReference type="STRING" id="188932.AY601_1551"/>
<dbReference type="InterPro" id="IPR013656">
    <property type="entry name" value="PAS_4"/>
</dbReference>
<evidence type="ECO:0000259" key="9">
    <source>
        <dbReference type="PROSITE" id="PS50112"/>
    </source>
</evidence>
<dbReference type="NCBIfam" id="TIGR00229">
    <property type="entry name" value="sensory_box"/>
    <property type="match status" value="2"/>
</dbReference>
<dbReference type="InterPro" id="IPR036097">
    <property type="entry name" value="HisK_dim/P_sf"/>
</dbReference>
<dbReference type="Proteomes" id="UP000249754">
    <property type="component" value="Unassembled WGS sequence"/>
</dbReference>
<evidence type="ECO:0000256" key="4">
    <source>
        <dbReference type="ARBA" id="ARBA00022679"/>
    </source>
</evidence>
<feature type="coiled-coil region" evidence="7">
    <location>
        <begin position="464"/>
        <end position="533"/>
    </location>
</feature>
<dbReference type="OrthoDB" id="9813151at2"/>
<dbReference type="Pfam" id="PF00512">
    <property type="entry name" value="HisKA"/>
    <property type="match status" value="1"/>
</dbReference>
<dbReference type="SMART" id="SM00388">
    <property type="entry name" value="HisKA"/>
    <property type="match status" value="1"/>
</dbReference>
<dbReference type="SUPFAM" id="SSF58104">
    <property type="entry name" value="Methyl-accepting chemotaxis protein (MCP) signaling domain"/>
    <property type="match status" value="1"/>
</dbReference>
<dbReference type="PROSITE" id="PS50112">
    <property type="entry name" value="PAS"/>
    <property type="match status" value="1"/>
</dbReference>
<dbReference type="Pfam" id="PF02518">
    <property type="entry name" value="HATPase_c"/>
    <property type="match status" value="1"/>
</dbReference>
<dbReference type="Pfam" id="PF08447">
    <property type="entry name" value="PAS_3"/>
    <property type="match status" value="1"/>
</dbReference>
<evidence type="ECO:0000259" key="8">
    <source>
        <dbReference type="PROSITE" id="PS50109"/>
    </source>
</evidence>
<dbReference type="PANTHER" id="PTHR43711">
    <property type="entry name" value="TWO-COMPONENT HISTIDINE KINASE"/>
    <property type="match status" value="1"/>
</dbReference>
<reference evidence="11 12" key="1">
    <citation type="submission" date="2018-06" db="EMBL/GenBank/DDBJ databases">
        <title>Genomic Encyclopedia of Archaeal and Bacterial Type Strains, Phase II (KMG-II): from individual species to whole genera.</title>
        <authorList>
            <person name="Goeker M."/>
        </authorList>
    </citation>
    <scope>NUCLEOTIDE SEQUENCE [LARGE SCALE GENOMIC DNA]</scope>
    <source>
        <strain evidence="11 12">DSM 14825</strain>
    </source>
</reference>
<dbReference type="Pfam" id="PF13426">
    <property type="entry name" value="PAS_9"/>
    <property type="match status" value="1"/>
</dbReference>
<dbReference type="InterPro" id="IPR001610">
    <property type="entry name" value="PAC"/>
</dbReference>
<dbReference type="PRINTS" id="PR00344">
    <property type="entry name" value="BCTRLSENSOR"/>
</dbReference>
<keyword evidence="6" id="KW-0902">Two-component regulatory system</keyword>
<dbReference type="Gene3D" id="3.30.565.10">
    <property type="entry name" value="Histidine kinase-like ATPase, C-terminal domain"/>
    <property type="match status" value="1"/>
</dbReference>
<dbReference type="SUPFAM" id="SSF55874">
    <property type="entry name" value="ATPase domain of HSP90 chaperone/DNA topoisomerase II/histidine kinase"/>
    <property type="match status" value="1"/>
</dbReference>
<dbReference type="InterPro" id="IPR005467">
    <property type="entry name" value="His_kinase_dom"/>
</dbReference>
<dbReference type="InterPro" id="IPR035965">
    <property type="entry name" value="PAS-like_dom_sf"/>
</dbReference>
<dbReference type="CDD" id="cd00130">
    <property type="entry name" value="PAS"/>
    <property type="match status" value="2"/>
</dbReference>
<evidence type="ECO:0000259" key="10">
    <source>
        <dbReference type="PROSITE" id="PS50113"/>
    </source>
</evidence>
<dbReference type="SMART" id="SM00387">
    <property type="entry name" value="HATPase_c"/>
    <property type="match status" value="1"/>
</dbReference>
<dbReference type="PANTHER" id="PTHR43711:SF26">
    <property type="entry name" value="SENSOR HISTIDINE KINASE RCSC"/>
    <property type="match status" value="1"/>
</dbReference>
<dbReference type="EMBL" id="QLLR01000005">
    <property type="protein sequence ID" value="RAJ33094.1"/>
    <property type="molecule type" value="Genomic_DNA"/>
</dbReference>
<dbReference type="InterPro" id="IPR013655">
    <property type="entry name" value="PAS_fold_3"/>
</dbReference>
<keyword evidence="7" id="KW-0175">Coiled coil</keyword>
<dbReference type="Gene3D" id="1.10.287.130">
    <property type="match status" value="1"/>
</dbReference>
<dbReference type="AlphaFoldDB" id="A0A327SZ18"/>
<evidence type="ECO:0000256" key="3">
    <source>
        <dbReference type="ARBA" id="ARBA00022553"/>
    </source>
</evidence>
<keyword evidence="4" id="KW-0808">Transferase</keyword>
<dbReference type="InterPro" id="IPR050736">
    <property type="entry name" value="Sensor_HK_Regulatory"/>
</dbReference>
<evidence type="ECO:0000313" key="12">
    <source>
        <dbReference type="Proteomes" id="UP000249754"/>
    </source>
</evidence>
<evidence type="ECO:0000256" key="7">
    <source>
        <dbReference type="SAM" id="Coils"/>
    </source>
</evidence>
<keyword evidence="3" id="KW-0597">Phosphoprotein</keyword>
<keyword evidence="5" id="KW-0418">Kinase</keyword>
<dbReference type="CDD" id="cd00082">
    <property type="entry name" value="HisKA"/>
    <property type="match status" value="1"/>
</dbReference>
<dbReference type="FunFam" id="3.30.450.20:FF:000099">
    <property type="entry name" value="Sensory box sensor histidine kinase"/>
    <property type="match status" value="1"/>
</dbReference>
<dbReference type="PROSITE" id="PS50109">
    <property type="entry name" value="HIS_KIN"/>
    <property type="match status" value="1"/>
</dbReference>
<dbReference type="InterPro" id="IPR000700">
    <property type="entry name" value="PAS-assoc_C"/>
</dbReference>
<feature type="domain" description="PAS" evidence="9">
    <location>
        <begin position="558"/>
        <end position="628"/>
    </location>
</feature>
<dbReference type="GO" id="GO:0000155">
    <property type="term" value="F:phosphorelay sensor kinase activity"/>
    <property type="evidence" value="ECO:0007669"/>
    <property type="project" value="InterPro"/>
</dbReference>
<comment type="caution">
    <text evidence="11">The sequence shown here is derived from an EMBL/GenBank/DDBJ whole genome shotgun (WGS) entry which is preliminary data.</text>
</comment>
<sequence>MDKTTLLSCDQLLNIFSASPIATAIYTTDNLIIEAATDAMIRFWGKDRSIIGLPLIQAVPELKGQPYIELLKTVLRTGVTNTGKGVPAILESDGVLKTTYYDYEYKAVKNDKGESYCILHHATDVTERILGVKAIENEKQLIVNLESEQALNEELTAANEKISAAYEELYTINEELNNSQQALYKLNAVLEDRVTERTKSLISSENNLRYLINDAPVAIGVLNGPDLSIESANKYLLNIWGKSNEIIGKPLHTAIHELYGQSFLASLAEILANGKSFAGEEVKGVLDNDGKKEEFYTNLIFKSLIDEAGETEKFIVIAKDVTEKVKSRILLEESKHRLSEMIMTTPVAMALFNGKDLIIEKANHAMLTDTWHRQQEEVVGKKLIEAFPELEGQQFPQLLMDVFDSGVRIAMPEVPVKIVLSDESVKEIYVNFSYDPLKNKAGQVESILATVIDITDTVTARQLLERSEVKLQASLEEIAATNEELQASSEELAATNEELQASSEELAATNEELQASMEELAATNEEIAASHEEVLSTNEELMSTQDQLEQMVFKIRESENRFKFLLNSIPQQVWTASDAGELNYLNERVCTDFGYENEEIIGHGWQKFIHPDDLPQALVNWAAALKNGNEYLVEFRLLFSDETYRWHLARALPLIENDKVTLWIGTNTDIHLQKTNEQLKDEFISIASHELKTPLTSIKAFNQLIVRTKDQSRLNGFVLKCSDNITRLEKLIADLLDVTKLNAGKIEYNMAPFSFKKLLTDTIESAQHIFPSHQIILETCCDFEFTGDQFRLEQVINNFLTNAVKYSPQGKFVLVNSHFDQEHVSVSIKDFGIGIAPSHINKLFDRYFRVDSTAMRFEGLGLGLFISSEILKRHNGEVGIESEPGKGSTFHFRLPLIPKKSELENILSRSEN</sequence>
<dbReference type="FunFam" id="3.30.565.10:FF:000006">
    <property type="entry name" value="Sensor histidine kinase WalK"/>
    <property type="match status" value="1"/>
</dbReference>
<evidence type="ECO:0000256" key="5">
    <source>
        <dbReference type="ARBA" id="ARBA00022777"/>
    </source>
</evidence>
<dbReference type="InterPro" id="IPR000014">
    <property type="entry name" value="PAS"/>
</dbReference>
<dbReference type="EC" id="2.7.13.3" evidence="2"/>
<dbReference type="PROSITE" id="PS50113">
    <property type="entry name" value="PAC"/>
    <property type="match status" value="1"/>
</dbReference>
<evidence type="ECO:0000256" key="6">
    <source>
        <dbReference type="ARBA" id="ARBA00023012"/>
    </source>
</evidence>
<evidence type="ECO:0000256" key="1">
    <source>
        <dbReference type="ARBA" id="ARBA00000085"/>
    </source>
</evidence>
<dbReference type="SUPFAM" id="SSF55785">
    <property type="entry name" value="PYP-like sensor domain (PAS domain)"/>
    <property type="match status" value="3"/>
</dbReference>
<dbReference type="RefSeq" id="WP_111633325.1">
    <property type="nucleotide sequence ID" value="NZ_QLLR01000005.1"/>
</dbReference>
<evidence type="ECO:0000313" key="11">
    <source>
        <dbReference type="EMBL" id="RAJ33094.1"/>
    </source>
</evidence>
<dbReference type="Gene3D" id="3.30.450.20">
    <property type="entry name" value="PAS domain"/>
    <property type="match status" value="4"/>
</dbReference>
<dbReference type="SUPFAM" id="SSF47384">
    <property type="entry name" value="Homodimeric domain of signal transducing histidine kinase"/>
    <property type="match status" value="1"/>
</dbReference>
<dbReference type="InterPro" id="IPR003661">
    <property type="entry name" value="HisK_dim/P_dom"/>
</dbReference>
<feature type="domain" description="Histidine kinase" evidence="8">
    <location>
        <begin position="686"/>
        <end position="898"/>
    </location>
</feature>
<accession>A0A327SZ18</accession>
<comment type="catalytic activity">
    <reaction evidence="1">
        <text>ATP + protein L-histidine = ADP + protein N-phospho-L-histidine.</text>
        <dbReference type="EC" id="2.7.13.3"/>
    </reaction>
</comment>
<dbReference type="InterPro" id="IPR004358">
    <property type="entry name" value="Sig_transdc_His_kin-like_C"/>
</dbReference>
<evidence type="ECO:0000256" key="2">
    <source>
        <dbReference type="ARBA" id="ARBA00012438"/>
    </source>
</evidence>
<dbReference type="SMART" id="SM00091">
    <property type="entry name" value="PAS"/>
    <property type="match status" value="4"/>
</dbReference>
<organism evidence="11 12">
    <name type="scientific">Pedobacter cryoconitis</name>
    <dbReference type="NCBI Taxonomy" id="188932"/>
    <lineage>
        <taxon>Bacteria</taxon>
        <taxon>Pseudomonadati</taxon>
        <taxon>Bacteroidota</taxon>
        <taxon>Sphingobacteriia</taxon>
        <taxon>Sphingobacteriales</taxon>
        <taxon>Sphingobacteriaceae</taxon>
        <taxon>Pedobacter</taxon>
    </lineage>
</organism>
<gene>
    <name evidence="11" type="ORF">LY11_01784</name>
</gene>
<feature type="domain" description="PAC" evidence="10">
    <location>
        <begin position="412"/>
        <end position="466"/>
    </location>
</feature>
<proteinExistence type="predicted"/>
<dbReference type="Pfam" id="PF08448">
    <property type="entry name" value="PAS_4"/>
    <property type="match status" value="1"/>
</dbReference>
<dbReference type="InterPro" id="IPR036890">
    <property type="entry name" value="HATPase_C_sf"/>
</dbReference>
<dbReference type="SMART" id="SM00086">
    <property type="entry name" value="PAC"/>
    <property type="match status" value="3"/>
</dbReference>
<protein>
    <recommendedName>
        <fullName evidence="2">histidine kinase</fullName>
        <ecNumber evidence="2">2.7.13.3</ecNumber>
    </recommendedName>
</protein>